<gene>
    <name evidence="2" type="ORF">GCM10011521_09140</name>
</gene>
<keyword evidence="1" id="KW-0732">Signal</keyword>
<keyword evidence="3" id="KW-1185">Reference proteome</keyword>
<dbReference type="EMBL" id="BMKC01000001">
    <property type="protein sequence ID" value="GGA73169.1"/>
    <property type="molecule type" value="Genomic_DNA"/>
</dbReference>
<sequence>MNRYVYTLLASALLAALPAAAQESNPALRAEGFVSSDSDGNDVQRASLGWDFSRRDIEHWWGMRVEHARFSGDGWSHEEERVFLRAAGGEGGWRWMGEAGTNGDDLLGSASVYSTDKRRKEFFLERDVLETRQGVEQGLVHTYAGAAIDLPLSERWTATGLVGLQDFGGDNLRRHLRANLIYAVLPEQGISLQLRLRQFNDSDPREADYFAPGRYRQALGVVSMRRFFGDGYQLRATAGYGRQDFTGVDSHPSRLLEVDFQTPKDRGHFLRATAGYTDAPGDGASVGTGYSYRYVRVEGVWEF</sequence>
<evidence type="ECO:0000313" key="2">
    <source>
        <dbReference type="EMBL" id="GGA73169.1"/>
    </source>
</evidence>
<name>A0ABQ1HE36_9GAMM</name>
<evidence type="ECO:0000313" key="3">
    <source>
        <dbReference type="Proteomes" id="UP000623419"/>
    </source>
</evidence>
<accession>A0ABQ1HE36</accession>
<feature type="signal peptide" evidence="1">
    <location>
        <begin position="1"/>
        <end position="21"/>
    </location>
</feature>
<reference evidence="3" key="1">
    <citation type="journal article" date="2019" name="Int. J. Syst. Evol. Microbiol.">
        <title>The Global Catalogue of Microorganisms (GCM) 10K type strain sequencing project: providing services to taxonomists for standard genome sequencing and annotation.</title>
        <authorList>
            <consortium name="The Broad Institute Genomics Platform"/>
            <consortium name="The Broad Institute Genome Sequencing Center for Infectious Disease"/>
            <person name="Wu L."/>
            <person name="Ma J."/>
        </authorList>
    </citation>
    <scope>NUCLEOTIDE SEQUENCE [LARGE SCALE GENOMIC DNA]</scope>
    <source>
        <strain evidence="3">CGMCC 1.15905</strain>
    </source>
</reference>
<dbReference type="Proteomes" id="UP000623419">
    <property type="component" value="Unassembled WGS sequence"/>
</dbReference>
<evidence type="ECO:0000256" key="1">
    <source>
        <dbReference type="SAM" id="SignalP"/>
    </source>
</evidence>
<protein>
    <submittedName>
        <fullName evidence="2">Uncharacterized protein</fullName>
    </submittedName>
</protein>
<feature type="chain" id="PRO_5047359872" evidence="1">
    <location>
        <begin position="22"/>
        <end position="303"/>
    </location>
</feature>
<comment type="caution">
    <text evidence="2">The sequence shown here is derived from an EMBL/GenBank/DDBJ whole genome shotgun (WGS) entry which is preliminary data.</text>
</comment>
<organism evidence="2 3">
    <name type="scientific">Arenimonas soli</name>
    <dbReference type="NCBI Taxonomy" id="2269504"/>
    <lineage>
        <taxon>Bacteria</taxon>
        <taxon>Pseudomonadati</taxon>
        <taxon>Pseudomonadota</taxon>
        <taxon>Gammaproteobacteria</taxon>
        <taxon>Lysobacterales</taxon>
        <taxon>Lysobacteraceae</taxon>
        <taxon>Arenimonas</taxon>
    </lineage>
</organism>
<proteinExistence type="predicted"/>
<dbReference type="RefSeq" id="WP_188661749.1">
    <property type="nucleotide sequence ID" value="NZ_BMKC01000001.1"/>
</dbReference>